<dbReference type="NCBIfam" id="TIGR01445">
    <property type="entry name" value="intein_Nterm"/>
    <property type="match status" value="1"/>
</dbReference>
<sequence>MTFNSNYIDKPFDPETCSKEELEAVIKLLQNKSGYFETKQLALKTFINSVYGATASKYFVGHNTDVAESITMQGQDLNHYSENSVNKYFRFIFNTKEHYDKVIYVPIISYAEKYTLKDTEIFFKNDKKEWIPVNMNVDESIIKNKQFTEDAEKKLKKIFVKTTFGKYLGITFEQAQSIDINKGRITEQKPLTNPQFKENFKYFGKDSYLEDDPAVSLTIAGDTDSCSSDTLIYVNGEKMTIEEAFKKMKYANNDFVIRLDHGQEVIPANGFTTKAFNPIAMLLPAEKPINYIMRHKVSKGKFRIKSKSGKEVIVTEDHSCMVIRNNKLIEIKAKDINIKTDRLVEIV</sequence>
<dbReference type="PROSITE" id="PS50817">
    <property type="entry name" value="INTEIN_N_TER"/>
    <property type="match status" value="1"/>
</dbReference>
<organism evidence="8 9">
    <name type="scientific">phage Lak_Megaphage_Sonny</name>
    <dbReference type="NCBI Taxonomy" id="3109229"/>
    <lineage>
        <taxon>Viruses</taxon>
        <taxon>Duplodnaviria</taxon>
        <taxon>Heunggongvirae</taxon>
        <taxon>Uroviricota</taxon>
        <taxon>Caudoviricetes</taxon>
        <taxon>Caudoviricetes code 15 clade</taxon>
    </lineage>
</organism>
<evidence type="ECO:0000256" key="6">
    <source>
        <dbReference type="ARBA" id="ARBA00022932"/>
    </source>
</evidence>
<dbReference type="EMBL" id="OR769223">
    <property type="protein sequence ID" value="WQJ53942.1"/>
    <property type="molecule type" value="Genomic_DNA"/>
</dbReference>
<dbReference type="InterPro" id="IPR023211">
    <property type="entry name" value="DNA_pol_palm_dom_sf"/>
</dbReference>
<keyword evidence="4" id="KW-0540">Nuclease</keyword>
<feature type="domain" description="Hint" evidence="7">
    <location>
        <begin position="223"/>
        <end position="346"/>
    </location>
</feature>
<evidence type="ECO:0000256" key="4">
    <source>
        <dbReference type="ARBA" id="ARBA00022722"/>
    </source>
</evidence>
<dbReference type="SUPFAM" id="SSF51294">
    <property type="entry name" value="Hedgehog/intein (Hint) domain"/>
    <property type="match status" value="1"/>
</dbReference>
<evidence type="ECO:0000256" key="2">
    <source>
        <dbReference type="ARBA" id="ARBA00022679"/>
    </source>
</evidence>
<evidence type="ECO:0000256" key="1">
    <source>
        <dbReference type="ARBA" id="ARBA00012417"/>
    </source>
</evidence>
<evidence type="ECO:0000313" key="9">
    <source>
        <dbReference type="Proteomes" id="UP001358193"/>
    </source>
</evidence>
<name>A0ABZ0Z652_9CAUD</name>
<evidence type="ECO:0000256" key="3">
    <source>
        <dbReference type="ARBA" id="ARBA00022695"/>
    </source>
</evidence>
<dbReference type="InterPro" id="IPR043502">
    <property type="entry name" value="DNA/RNA_pol_sf"/>
</dbReference>
<dbReference type="CDD" id="cd00081">
    <property type="entry name" value="Hint"/>
    <property type="match status" value="1"/>
</dbReference>
<dbReference type="EC" id="2.7.7.7" evidence="1"/>
<keyword evidence="3" id="KW-0548">Nucleotidyltransferase</keyword>
<dbReference type="SUPFAM" id="SSF56672">
    <property type="entry name" value="DNA/RNA polymerases"/>
    <property type="match status" value="1"/>
</dbReference>
<dbReference type="InterPro" id="IPR006141">
    <property type="entry name" value="Intein_N"/>
</dbReference>
<evidence type="ECO:0000259" key="7">
    <source>
        <dbReference type="SMART" id="SM00306"/>
    </source>
</evidence>
<proteinExistence type="predicted"/>
<dbReference type="Gene3D" id="3.90.1600.10">
    <property type="entry name" value="Palm domain of DNA polymerase"/>
    <property type="match status" value="1"/>
</dbReference>
<accession>A0ABZ0Z652</accession>
<dbReference type="SMART" id="SM00306">
    <property type="entry name" value="HintN"/>
    <property type="match status" value="1"/>
</dbReference>
<keyword evidence="5" id="KW-0378">Hydrolase</keyword>
<dbReference type="InterPro" id="IPR036844">
    <property type="entry name" value="Hint_dom_sf"/>
</dbReference>
<dbReference type="Pfam" id="PF00136">
    <property type="entry name" value="DNA_pol_B"/>
    <property type="match status" value="1"/>
</dbReference>
<evidence type="ECO:0000313" key="8">
    <source>
        <dbReference type="EMBL" id="WQJ53942.1"/>
    </source>
</evidence>
<keyword evidence="2" id="KW-0808">Transferase</keyword>
<dbReference type="Proteomes" id="UP001358193">
    <property type="component" value="Segment"/>
</dbReference>
<dbReference type="InterPro" id="IPR003587">
    <property type="entry name" value="Hint_dom_N"/>
</dbReference>
<evidence type="ECO:0000256" key="5">
    <source>
        <dbReference type="ARBA" id="ARBA00022801"/>
    </source>
</evidence>
<reference evidence="8 9" key="1">
    <citation type="submission" date="2023-11" db="EMBL/GenBank/DDBJ databases">
        <authorList>
            <person name="Cook R."/>
            <person name="Crisci M."/>
            <person name="Pye H."/>
            <person name="Adriaenssens E."/>
            <person name="Santini J."/>
        </authorList>
    </citation>
    <scope>NUCLEOTIDE SEQUENCE [LARGE SCALE GENOMIC DNA]</scope>
    <source>
        <strain evidence="8">Lak_Megaphage_Sonny</strain>
    </source>
</reference>
<protein>
    <recommendedName>
        <fullName evidence="1">DNA-directed DNA polymerase</fullName>
        <ecNumber evidence="1">2.7.7.7</ecNumber>
    </recommendedName>
</protein>
<keyword evidence="9" id="KW-1185">Reference proteome</keyword>
<dbReference type="InterPro" id="IPR006134">
    <property type="entry name" value="DNA-dir_DNA_pol_B_multi_dom"/>
</dbReference>
<keyword evidence="6" id="KW-0239">DNA-directed DNA polymerase</keyword>
<dbReference type="Gene3D" id="2.170.16.10">
    <property type="entry name" value="Hedgehog/Intein (Hint) domain"/>
    <property type="match status" value="1"/>
</dbReference>